<gene>
    <name evidence="2" type="ORF">LAMI_0D02168G</name>
</gene>
<evidence type="ECO:0000313" key="2">
    <source>
        <dbReference type="EMBL" id="SCU86460.1"/>
    </source>
</evidence>
<feature type="transmembrane region" description="Helical" evidence="1">
    <location>
        <begin position="193"/>
        <end position="210"/>
    </location>
</feature>
<feature type="transmembrane region" description="Helical" evidence="1">
    <location>
        <begin position="162"/>
        <end position="181"/>
    </location>
</feature>
<keyword evidence="1" id="KW-1133">Transmembrane helix</keyword>
<evidence type="ECO:0000313" key="3">
    <source>
        <dbReference type="Proteomes" id="UP000191024"/>
    </source>
</evidence>
<keyword evidence="3" id="KW-1185">Reference proteome</keyword>
<feature type="transmembrane region" description="Helical" evidence="1">
    <location>
        <begin position="30"/>
        <end position="50"/>
    </location>
</feature>
<dbReference type="OrthoDB" id="46988at2759"/>
<proteinExistence type="predicted"/>
<reference evidence="2 3" key="1">
    <citation type="submission" date="2016-03" db="EMBL/GenBank/DDBJ databases">
        <authorList>
            <person name="Devillers H."/>
        </authorList>
    </citation>
    <scope>NUCLEOTIDE SEQUENCE [LARGE SCALE GENOMIC DNA]</scope>
    <source>
        <strain evidence="2">CBS 11717</strain>
    </source>
</reference>
<dbReference type="EMBL" id="LT598463">
    <property type="protein sequence ID" value="SCU86460.1"/>
    <property type="molecule type" value="Genomic_DNA"/>
</dbReference>
<evidence type="ECO:0000256" key="1">
    <source>
        <dbReference type="SAM" id="Phobius"/>
    </source>
</evidence>
<name>A0A1G4J9J0_9SACH</name>
<accession>A0A1G4J9J0</accession>
<dbReference type="AlphaFoldDB" id="A0A1G4J9J0"/>
<organism evidence="2 3">
    <name type="scientific">Lachancea mirantina</name>
    <dbReference type="NCBI Taxonomy" id="1230905"/>
    <lineage>
        <taxon>Eukaryota</taxon>
        <taxon>Fungi</taxon>
        <taxon>Dikarya</taxon>
        <taxon>Ascomycota</taxon>
        <taxon>Saccharomycotina</taxon>
        <taxon>Saccharomycetes</taxon>
        <taxon>Saccharomycetales</taxon>
        <taxon>Saccharomycetaceae</taxon>
        <taxon>Lachancea</taxon>
    </lineage>
</organism>
<protein>
    <submittedName>
        <fullName evidence="2">LAMI_0D02168g1_1</fullName>
    </submittedName>
</protein>
<keyword evidence="1" id="KW-0472">Membrane</keyword>
<keyword evidence="1" id="KW-0812">Transmembrane</keyword>
<dbReference type="Proteomes" id="UP000191024">
    <property type="component" value="Chromosome D"/>
</dbReference>
<sequence length="217" mass="25324">MVPRQQRKPSSPTNEISLTASKIASRSYQYFRLSSGFVYSALLARWLALYPLVGSKFLAGGIHEFLCYVMVYSATGELFWNLKHYGVKRVQGRTVLKNVNYLYFVATLHFHDDYEHAPVLKSRSYSLFIIALSLTQAYCNWSRLFKPVNRSRKSMWWKIDSIALQPVLYLCEFYLLLLNLQTPNFHSYQYSELINKLILIAFIPMALHAYRKQIALL</sequence>
<dbReference type="STRING" id="1230905.A0A1G4J9J0"/>
<feature type="transmembrane region" description="Helical" evidence="1">
    <location>
        <begin position="62"/>
        <end position="82"/>
    </location>
</feature>